<organism evidence="2 3">
    <name type="scientific">Prymnesium parvum</name>
    <name type="common">Toxic golden alga</name>
    <dbReference type="NCBI Taxonomy" id="97485"/>
    <lineage>
        <taxon>Eukaryota</taxon>
        <taxon>Haptista</taxon>
        <taxon>Haptophyta</taxon>
        <taxon>Prymnesiophyceae</taxon>
        <taxon>Prymnesiales</taxon>
        <taxon>Prymnesiaceae</taxon>
        <taxon>Prymnesium</taxon>
    </lineage>
</organism>
<feature type="compositionally biased region" description="Basic and acidic residues" evidence="1">
    <location>
        <begin position="108"/>
        <end position="124"/>
    </location>
</feature>
<protein>
    <recommendedName>
        <fullName evidence="4">Replication factor A C-terminal domain-containing protein</fullName>
    </recommendedName>
</protein>
<name>A0AB34J519_PRYPA</name>
<dbReference type="EMBL" id="JBGBPQ010000012">
    <property type="protein sequence ID" value="KAL1514422.1"/>
    <property type="molecule type" value="Genomic_DNA"/>
</dbReference>
<reference evidence="2 3" key="1">
    <citation type="journal article" date="2024" name="Science">
        <title>Giant polyketide synthase enzymes in the biosynthesis of giant marine polyether toxins.</title>
        <authorList>
            <person name="Fallon T.R."/>
            <person name="Shende V.V."/>
            <person name="Wierzbicki I.H."/>
            <person name="Pendleton A.L."/>
            <person name="Watervoot N.F."/>
            <person name="Auber R.P."/>
            <person name="Gonzalez D.J."/>
            <person name="Wisecaver J.H."/>
            <person name="Moore B.S."/>
        </authorList>
    </citation>
    <scope>NUCLEOTIDE SEQUENCE [LARGE SCALE GENOMIC DNA]</scope>
    <source>
        <strain evidence="2 3">12B1</strain>
    </source>
</reference>
<gene>
    <name evidence="2" type="ORF">AB1Y20_003523</name>
</gene>
<feature type="region of interest" description="Disordered" evidence="1">
    <location>
        <begin position="93"/>
        <end position="189"/>
    </location>
</feature>
<evidence type="ECO:0000256" key="1">
    <source>
        <dbReference type="SAM" id="MobiDB-lite"/>
    </source>
</evidence>
<dbReference type="Proteomes" id="UP001515480">
    <property type="component" value="Unassembled WGS sequence"/>
</dbReference>
<evidence type="ECO:0000313" key="3">
    <source>
        <dbReference type="Proteomes" id="UP001515480"/>
    </source>
</evidence>
<accession>A0AB34J519</accession>
<feature type="compositionally biased region" description="Low complexity" evidence="1">
    <location>
        <begin position="158"/>
        <end position="167"/>
    </location>
</feature>
<keyword evidence="3" id="KW-1185">Reference proteome</keyword>
<dbReference type="NCBIfam" id="NF041384">
    <property type="entry name" value="YHS_seleno_dom"/>
    <property type="match status" value="1"/>
</dbReference>
<comment type="caution">
    <text evidence="2">The sequence shown here is derived from an EMBL/GenBank/DDBJ whole genome shotgun (WGS) entry which is preliminary data.</text>
</comment>
<evidence type="ECO:0000313" key="2">
    <source>
        <dbReference type="EMBL" id="KAL1514422.1"/>
    </source>
</evidence>
<proteinExistence type="predicted"/>
<dbReference type="AlphaFoldDB" id="A0AB34J519"/>
<sequence>MPDAAVVCCARCGWHQALKQVMPATREYFDCSSCGSTQPVQVVRKDGHALRSYDVVAIQKKAQELNAQATSRRKAACLSHRKVHLLEQMSRQAERRLQQQQQSNERWPGWERIAKEETREREGAEAAEPPQTRSRTNRRVRASSSTAGQDSPEREAAEASAPQQPRSGTNRRAQPSAGGATSQRNEAKPVNEQWIAASYCPVSYFDGDGPNLGADGCTAAFRGTVYKMCSVEAMNKFLEEPENFLPQFGGFCAMSVANGQLVPVDPTHFKIVNNKLYLFSKSPEDNKAAFEANEADILKRAEEKWDAGAFGSR</sequence>
<evidence type="ECO:0008006" key="4">
    <source>
        <dbReference type="Google" id="ProtNLM"/>
    </source>
</evidence>
<feature type="compositionally biased region" description="Polar residues" evidence="1">
    <location>
        <begin position="168"/>
        <end position="184"/>
    </location>
</feature>